<reference evidence="1" key="1">
    <citation type="submission" date="2020-01" db="EMBL/GenBank/DDBJ databases">
        <authorList>
            <consortium name="DOE Joint Genome Institute"/>
            <person name="Haridas S."/>
            <person name="Albert R."/>
            <person name="Binder M."/>
            <person name="Bloem J."/>
            <person name="Labutti K."/>
            <person name="Salamov A."/>
            <person name="Andreopoulos B."/>
            <person name="Baker S.E."/>
            <person name="Barry K."/>
            <person name="Bills G."/>
            <person name="Bluhm B.H."/>
            <person name="Cannon C."/>
            <person name="Castanera R."/>
            <person name="Culley D.E."/>
            <person name="Daum C."/>
            <person name="Ezra D."/>
            <person name="Gonzalez J.B."/>
            <person name="Henrissat B."/>
            <person name="Kuo A."/>
            <person name="Liang C."/>
            <person name="Lipzen A."/>
            <person name="Lutzoni F."/>
            <person name="Magnuson J."/>
            <person name="Mondo S."/>
            <person name="Nolan M."/>
            <person name="Ohm R."/>
            <person name="Pangilinan J."/>
            <person name="Park H.-J."/>
            <person name="Ramirez L."/>
            <person name="Alfaro M."/>
            <person name="Sun H."/>
            <person name="Tritt A."/>
            <person name="Yoshinaga Y."/>
            <person name="Zwiers L.-H."/>
            <person name="Turgeon B.G."/>
            <person name="Goodwin S.B."/>
            <person name="Spatafora J.W."/>
            <person name="Crous P.W."/>
            <person name="Grigoriev I.V."/>
        </authorList>
    </citation>
    <scope>NUCLEOTIDE SEQUENCE</scope>
    <source>
        <strain evidence="1">CBS 394.84</strain>
    </source>
</reference>
<dbReference type="OrthoDB" id="5307922at2759"/>
<comment type="caution">
    <text evidence="1">The sequence shown here is derived from an EMBL/GenBank/DDBJ whole genome shotgun (WGS) entry which is preliminary data.</text>
</comment>
<protein>
    <submittedName>
        <fullName evidence="1">Calcium-dependent phosphotriesterase</fullName>
    </submittedName>
</protein>
<name>A0A9P4L569_9PLEO</name>
<sequence length="392" mass="43134">MAKGSIYLIALAIVAPFLYDRYNWLSAVVANRPGKLQKIYNIKSHEVKFQDQIRNCEDLLIEEGMGIAFLGCDPGRDRWNTVMGTFLPPTSGRAGKDDAHIWIYDYSTPNLPDSEALKPLVFTDYASPADFHPLGMDFDTSTSTLYVINHSRHSGSIIDIFQISIKDATAKHISTFKHDLIPAPNSVHSLGNGKLLVTNDHYMRAAVSPLLSKIETFSGLPGGSIVYTDIHNPQDTKTLARIPFANGLAMLNSTTVAVASSSKPGVYLYSLNSSDHSLKFEKYIRTPASADNLSVDSNGKLLIAGHPFAPTLMKVTQGRSKCDFDGTEEEREACECTAPSWVAEWSEEEGLKEVYKDNGEEFCSSSTFARDVGRGIGMVSGLYERGVLVFRE</sequence>
<dbReference type="Gene3D" id="2.120.10.30">
    <property type="entry name" value="TolB, C-terminal domain"/>
    <property type="match status" value="1"/>
</dbReference>
<organism evidence="1 2">
    <name type="scientific">Cucurbitaria berberidis CBS 394.84</name>
    <dbReference type="NCBI Taxonomy" id="1168544"/>
    <lineage>
        <taxon>Eukaryota</taxon>
        <taxon>Fungi</taxon>
        <taxon>Dikarya</taxon>
        <taxon>Ascomycota</taxon>
        <taxon>Pezizomycotina</taxon>
        <taxon>Dothideomycetes</taxon>
        <taxon>Pleosporomycetidae</taxon>
        <taxon>Pleosporales</taxon>
        <taxon>Pleosporineae</taxon>
        <taxon>Cucurbitariaceae</taxon>
        <taxon>Cucurbitaria</taxon>
    </lineage>
</organism>
<evidence type="ECO:0000313" key="2">
    <source>
        <dbReference type="Proteomes" id="UP000800039"/>
    </source>
</evidence>
<dbReference type="SUPFAM" id="SSF63829">
    <property type="entry name" value="Calcium-dependent phosphotriesterase"/>
    <property type="match status" value="1"/>
</dbReference>
<dbReference type="Proteomes" id="UP000800039">
    <property type="component" value="Unassembled WGS sequence"/>
</dbReference>
<evidence type="ECO:0000313" key="1">
    <source>
        <dbReference type="EMBL" id="KAF1841673.1"/>
    </source>
</evidence>
<dbReference type="PANTHER" id="PTHR11799">
    <property type="entry name" value="PARAOXONASE"/>
    <property type="match status" value="1"/>
</dbReference>
<dbReference type="EMBL" id="ML976618">
    <property type="protein sequence ID" value="KAF1841673.1"/>
    <property type="molecule type" value="Genomic_DNA"/>
</dbReference>
<dbReference type="AlphaFoldDB" id="A0A9P4L569"/>
<accession>A0A9P4L569</accession>
<dbReference type="InterPro" id="IPR011042">
    <property type="entry name" value="6-blade_b-propeller_TolB-like"/>
</dbReference>
<dbReference type="PANTHER" id="PTHR11799:SF30">
    <property type="entry name" value="SERUM PARAOXONASE_ARYLESTERASE 2"/>
    <property type="match status" value="1"/>
</dbReference>
<dbReference type="InterPro" id="IPR051288">
    <property type="entry name" value="Serum_paraoxonase/arylesterase"/>
</dbReference>
<dbReference type="RefSeq" id="XP_040784236.1">
    <property type="nucleotide sequence ID" value="XM_040937224.1"/>
</dbReference>
<keyword evidence="2" id="KW-1185">Reference proteome</keyword>
<gene>
    <name evidence="1" type="ORF">K460DRAFT_409131</name>
</gene>
<proteinExistence type="predicted"/>
<dbReference type="GeneID" id="63854474"/>